<evidence type="ECO:0000313" key="4">
    <source>
        <dbReference type="Proteomes" id="UP000033101"/>
    </source>
</evidence>
<protein>
    <submittedName>
        <fullName evidence="3">Putative X-ketogluconate reductase</fullName>
    </submittedName>
</protein>
<dbReference type="HOGENOM" id="CLU_217433_0_0_2"/>
<dbReference type="AlphaFoldDB" id="A0A0E3SEB5"/>
<sequence>MKNLFDLTERVAIVTGASSGLGVDFARALANQGANIALVARCEEK</sequence>
<evidence type="ECO:0000313" key="3">
    <source>
        <dbReference type="EMBL" id="AKB80499.1"/>
    </source>
</evidence>
<dbReference type="GO" id="GO:0016491">
    <property type="term" value="F:oxidoreductase activity"/>
    <property type="evidence" value="ECO:0007669"/>
    <property type="project" value="UniProtKB-KW"/>
</dbReference>
<proteinExistence type="inferred from homology"/>
<dbReference type="PATRIC" id="fig|1434110.4.peg.5105"/>
<dbReference type="PANTHER" id="PTHR43086:SF3">
    <property type="entry name" value="NADP-DEPENDENT 3-HYDROXY ACID DEHYDROGENASE YDFG"/>
    <property type="match status" value="1"/>
</dbReference>
<dbReference type="KEGG" id="mhor:MSHOH_4016"/>
<evidence type="ECO:0000256" key="2">
    <source>
        <dbReference type="ARBA" id="ARBA00023002"/>
    </source>
</evidence>
<evidence type="ECO:0000256" key="1">
    <source>
        <dbReference type="ARBA" id="ARBA00006484"/>
    </source>
</evidence>
<accession>A0A0E3SEB5</accession>
<dbReference type="InterPro" id="IPR002347">
    <property type="entry name" value="SDR_fam"/>
</dbReference>
<dbReference type="Proteomes" id="UP000033101">
    <property type="component" value="Chromosome"/>
</dbReference>
<organism evidence="3 4">
    <name type="scientific">Methanosarcina horonobensis HB-1 = JCM 15518</name>
    <dbReference type="NCBI Taxonomy" id="1434110"/>
    <lineage>
        <taxon>Archaea</taxon>
        <taxon>Methanobacteriati</taxon>
        <taxon>Methanobacteriota</taxon>
        <taxon>Stenosarchaea group</taxon>
        <taxon>Methanomicrobia</taxon>
        <taxon>Methanosarcinales</taxon>
        <taxon>Methanosarcinaceae</taxon>
        <taxon>Methanosarcina</taxon>
    </lineage>
</organism>
<dbReference type="STRING" id="1434110.MSHOH_4016"/>
<gene>
    <name evidence="3" type="ORF">MSHOH_4016</name>
</gene>
<keyword evidence="4" id="KW-1185">Reference proteome</keyword>
<dbReference type="EMBL" id="CP009516">
    <property type="protein sequence ID" value="AKB80499.1"/>
    <property type="molecule type" value="Genomic_DNA"/>
</dbReference>
<dbReference type="PANTHER" id="PTHR43086">
    <property type="entry name" value="VERY-LONG-CHAIN 3-OXOOACYL-COA REDUCTASE"/>
    <property type="match status" value="1"/>
</dbReference>
<comment type="similarity">
    <text evidence="1">Belongs to the short-chain dehydrogenases/reductases (SDR) family.</text>
</comment>
<keyword evidence="2" id="KW-0560">Oxidoreductase</keyword>
<dbReference type="Pfam" id="PF00106">
    <property type="entry name" value="adh_short"/>
    <property type="match status" value="1"/>
</dbReference>
<dbReference type="Gene3D" id="3.40.50.720">
    <property type="entry name" value="NAD(P)-binding Rossmann-like Domain"/>
    <property type="match status" value="1"/>
</dbReference>
<dbReference type="SUPFAM" id="SSF51735">
    <property type="entry name" value="NAD(P)-binding Rossmann-fold domains"/>
    <property type="match status" value="1"/>
</dbReference>
<name>A0A0E3SEB5_9EURY</name>
<dbReference type="InterPro" id="IPR036291">
    <property type="entry name" value="NAD(P)-bd_dom_sf"/>
</dbReference>
<dbReference type="GO" id="GO:0030497">
    <property type="term" value="P:fatty acid elongation"/>
    <property type="evidence" value="ECO:0007669"/>
    <property type="project" value="TreeGrafter"/>
</dbReference>
<reference evidence="3 4" key="1">
    <citation type="submission" date="2014-07" db="EMBL/GenBank/DDBJ databases">
        <title>Methanogenic archaea and the global carbon cycle.</title>
        <authorList>
            <person name="Henriksen J.R."/>
            <person name="Luke J."/>
            <person name="Reinhart S."/>
            <person name="Benedict M.N."/>
            <person name="Youngblut N.D."/>
            <person name="Metcalf M.E."/>
            <person name="Whitaker R.J."/>
            <person name="Metcalf W.W."/>
        </authorList>
    </citation>
    <scope>NUCLEOTIDE SEQUENCE [LARGE SCALE GENOMIC DNA]</scope>
    <source>
        <strain evidence="3 4">HB-1</strain>
    </source>
</reference>